<keyword evidence="1" id="KW-1185">Reference proteome</keyword>
<dbReference type="Proteomes" id="UP000515121">
    <property type="component" value="Unplaced"/>
</dbReference>
<gene>
    <name evidence="2" type="primary">LOC111294395</name>
</gene>
<dbReference type="PANTHER" id="PTHR48167:SF2">
    <property type="entry name" value="EXPRESSED PROTEIN"/>
    <property type="match status" value="1"/>
</dbReference>
<proteinExistence type="predicted"/>
<accession>A0A6P5YT14</accession>
<protein>
    <submittedName>
        <fullName evidence="2">Uncharacterized protein LOC111294395 isoform X2</fullName>
    </submittedName>
</protein>
<organism evidence="1 2">
    <name type="scientific">Durio zibethinus</name>
    <name type="common">Durian</name>
    <dbReference type="NCBI Taxonomy" id="66656"/>
    <lineage>
        <taxon>Eukaryota</taxon>
        <taxon>Viridiplantae</taxon>
        <taxon>Streptophyta</taxon>
        <taxon>Embryophyta</taxon>
        <taxon>Tracheophyta</taxon>
        <taxon>Spermatophyta</taxon>
        <taxon>Magnoliopsida</taxon>
        <taxon>eudicotyledons</taxon>
        <taxon>Gunneridae</taxon>
        <taxon>Pentapetalae</taxon>
        <taxon>rosids</taxon>
        <taxon>malvids</taxon>
        <taxon>Malvales</taxon>
        <taxon>Malvaceae</taxon>
        <taxon>Helicteroideae</taxon>
        <taxon>Durio</taxon>
    </lineage>
</organism>
<reference evidence="2" key="1">
    <citation type="submission" date="2025-08" db="UniProtKB">
        <authorList>
            <consortium name="RefSeq"/>
        </authorList>
    </citation>
    <scope>IDENTIFICATION</scope>
    <source>
        <tissue evidence="2">Fruit stalk</tissue>
    </source>
</reference>
<dbReference type="GeneID" id="111294395"/>
<dbReference type="PANTHER" id="PTHR48167">
    <property type="entry name" value="EXPRESSED PROTEIN"/>
    <property type="match status" value="1"/>
</dbReference>
<evidence type="ECO:0000313" key="1">
    <source>
        <dbReference type="Proteomes" id="UP000515121"/>
    </source>
</evidence>
<dbReference type="AlphaFoldDB" id="A0A6P5YT14"/>
<evidence type="ECO:0000313" key="2">
    <source>
        <dbReference type="RefSeq" id="XP_022743422.1"/>
    </source>
</evidence>
<sequence>MNLLRNAIKSHVSVRTIRPIHALPSFLRESPKRFSTETDQPQPPQPDASVDQFLEAANRGFVYARLSGTSKYTMKSDIISLFEGCNLTADDIKVSYSRSLLPVAVMLRFSSPGVFSNATRTIRRFDRLYRLERVVLQGLPRSVNLEDIERFLSGCDYDSSSIQTATFTRPGSTNLVRLTTVQFPSQIQAMNACISKNRNLCLNNQISMRVLH</sequence>
<dbReference type="RefSeq" id="XP_022743422.1">
    <property type="nucleotide sequence ID" value="XM_022887687.1"/>
</dbReference>
<name>A0A6P5YT14_DURZI</name>